<dbReference type="SUPFAM" id="SSF159234">
    <property type="entry name" value="FomD-like"/>
    <property type="match status" value="1"/>
</dbReference>
<evidence type="ECO:0000313" key="3">
    <source>
        <dbReference type="Proteomes" id="UP000659904"/>
    </source>
</evidence>
<dbReference type="Proteomes" id="UP000659904">
    <property type="component" value="Unassembled WGS sequence"/>
</dbReference>
<proteinExistence type="predicted"/>
<protein>
    <recommendedName>
        <fullName evidence="1">DUF402 domain-containing protein</fullName>
    </recommendedName>
</protein>
<dbReference type="Pfam" id="PF04167">
    <property type="entry name" value="DUF402"/>
    <property type="match status" value="1"/>
</dbReference>
<name>A0A8J3KRV1_9ACTN</name>
<dbReference type="InterPro" id="IPR035930">
    <property type="entry name" value="FomD-like_sf"/>
</dbReference>
<comment type="caution">
    <text evidence="2">The sequence shown here is derived from an EMBL/GenBank/DDBJ whole genome shotgun (WGS) entry which is preliminary data.</text>
</comment>
<evidence type="ECO:0000313" key="2">
    <source>
        <dbReference type="EMBL" id="GIG02031.1"/>
    </source>
</evidence>
<organism evidence="2 3">
    <name type="scientific">Catellatospora citrea</name>
    <dbReference type="NCBI Taxonomy" id="53366"/>
    <lineage>
        <taxon>Bacteria</taxon>
        <taxon>Bacillati</taxon>
        <taxon>Actinomycetota</taxon>
        <taxon>Actinomycetes</taxon>
        <taxon>Micromonosporales</taxon>
        <taxon>Micromonosporaceae</taxon>
        <taxon>Catellatospora</taxon>
    </lineage>
</organism>
<sequence length="222" mass="25368">MYFETGQTVLRRCWRGGRITFLQATTVVEDSERGLLLWLPAGTTYWRIMTEDGRSHHDGTLDELGPDAILRPLVWAGNDLLMWQRADEPWSVWWFFPGGRFGSWYGNLEDPFVRWRDGDVCGVDFADNALDVLVEPDLSWRWKDEGELAAKTGHEHYWDEAGAAAIRADGGRLIEIAEAGRFPFDGTWCDFRPDPAWPVPRRTAGWDRPRAIRPVPSGTMTS</sequence>
<gene>
    <name evidence="2" type="ORF">Cci01nite_71240</name>
</gene>
<accession>A0A8J3KRV1</accession>
<evidence type="ECO:0000259" key="1">
    <source>
        <dbReference type="Pfam" id="PF04167"/>
    </source>
</evidence>
<dbReference type="RefSeq" id="WP_120318505.1">
    <property type="nucleotide sequence ID" value="NZ_BONH01000046.1"/>
</dbReference>
<dbReference type="InterPro" id="IPR007295">
    <property type="entry name" value="DUF402"/>
</dbReference>
<dbReference type="AlphaFoldDB" id="A0A8J3KRV1"/>
<reference evidence="2 3" key="1">
    <citation type="submission" date="2021-01" db="EMBL/GenBank/DDBJ databases">
        <title>Whole genome shotgun sequence of Catellatospora citrea NBRC 14495.</title>
        <authorList>
            <person name="Komaki H."/>
            <person name="Tamura T."/>
        </authorList>
    </citation>
    <scope>NUCLEOTIDE SEQUENCE [LARGE SCALE GENOMIC DNA]</scope>
    <source>
        <strain evidence="2 3">NBRC 14495</strain>
    </source>
</reference>
<feature type="domain" description="DUF402" evidence="1">
    <location>
        <begin position="71"/>
        <end position="181"/>
    </location>
</feature>
<dbReference type="Gene3D" id="2.40.380.10">
    <property type="entry name" value="FomD-like"/>
    <property type="match status" value="1"/>
</dbReference>
<dbReference type="EMBL" id="BONH01000046">
    <property type="protein sequence ID" value="GIG02031.1"/>
    <property type="molecule type" value="Genomic_DNA"/>
</dbReference>
<keyword evidence="3" id="KW-1185">Reference proteome</keyword>